<dbReference type="InterPro" id="IPR038690">
    <property type="entry name" value="NusG_2_sf"/>
</dbReference>
<evidence type="ECO:0000313" key="2">
    <source>
        <dbReference type="EMBL" id="MCQ4770551.1"/>
    </source>
</evidence>
<sequence length="137" mass="14647">MKHAETPPAAIRVRPTPWDGLVALAVAAFALFLLYLFRPAPGNFLTATVVLNNEVIAQYPLSSLSEPVTLYLEELDYPLTIQAERGRIRISESSCPGEDCVHTGWVSVSGGQIVCLPNRLIISVTGSEAPAVDGVTG</sequence>
<organism evidence="2 3">
    <name type="scientific">Intestinimonas massiliensis</name>
    <name type="common">ex Afouda et al. 2020</name>
    <dbReference type="NCBI Taxonomy" id="1673721"/>
    <lineage>
        <taxon>Bacteria</taxon>
        <taxon>Bacillati</taxon>
        <taxon>Bacillota</taxon>
        <taxon>Clostridia</taxon>
        <taxon>Eubacteriales</taxon>
        <taxon>Intestinimonas</taxon>
    </lineage>
</organism>
<keyword evidence="1" id="KW-0812">Transmembrane</keyword>
<gene>
    <name evidence="2" type="ORF">NE579_08755</name>
</gene>
<dbReference type="CDD" id="cd09846">
    <property type="entry name" value="DUF1312"/>
    <property type="match status" value="1"/>
</dbReference>
<comment type="caution">
    <text evidence="2">The sequence shown here is derived from an EMBL/GenBank/DDBJ whole genome shotgun (WGS) entry which is preliminary data.</text>
</comment>
<dbReference type="Pfam" id="PF07009">
    <property type="entry name" value="NusG_II"/>
    <property type="match status" value="1"/>
</dbReference>
<accession>A0AAW5JPX5</accession>
<keyword evidence="1" id="KW-0472">Membrane</keyword>
<dbReference type="RefSeq" id="WP_256303977.1">
    <property type="nucleotide sequence ID" value="NZ_JANFYG010000001.1"/>
</dbReference>
<evidence type="ECO:0000313" key="3">
    <source>
        <dbReference type="Proteomes" id="UP001204562"/>
    </source>
</evidence>
<name>A0AAW5JPX5_9FIRM</name>
<feature type="transmembrane region" description="Helical" evidence="1">
    <location>
        <begin position="20"/>
        <end position="37"/>
    </location>
</feature>
<dbReference type="Proteomes" id="UP001204562">
    <property type="component" value="Unassembled WGS sequence"/>
</dbReference>
<dbReference type="AlphaFoldDB" id="A0AAW5JPX5"/>
<reference evidence="2" key="1">
    <citation type="submission" date="2022-06" db="EMBL/GenBank/DDBJ databases">
        <title>Isolation of gut microbiota from human fecal samples.</title>
        <authorList>
            <person name="Pamer E.G."/>
            <person name="Barat B."/>
            <person name="Waligurski E."/>
            <person name="Medina S."/>
            <person name="Paddock L."/>
            <person name="Mostad J."/>
        </authorList>
    </citation>
    <scope>NUCLEOTIDE SEQUENCE</scope>
    <source>
        <strain evidence="2">DFI.9.91</strain>
    </source>
</reference>
<keyword evidence="1" id="KW-1133">Transmembrane helix</keyword>
<dbReference type="EMBL" id="JANFYS010000016">
    <property type="protein sequence ID" value="MCQ4770551.1"/>
    <property type="molecule type" value="Genomic_DNA"/>
</dbReference>
<protein>
    <submittedName>
        <fullName evidence="2">NusG domain II-containing protein</fullName>
    </submittedName>
</protein>
<proteinExistence type="predicted"/>
<dbReference type="Gene3D" id="2.60.320.10">
    <property type="entry name" value="N-utilization substance G protein NusG, insert domain"/>
    <property type="match status" value="1"/>
</dbReference>
<evidence type="ECO:0000256" key="1">
    <source>
        <dbReference type="SAM" id="Phobius"/>
    </source>
</evidence>